<protein>
    <submittedName>
        <fullName evidence="2">Cytochrome C oxidase</fullName>
    </submittedName>
</protein>
<name>A0A135I5B2_9GAMM</name>
<evidence type="ECO:0000313" key="2">
    <source>
        <dbReference type="EMBL" id="KXF80587.1"/>
    </source>
</evidence>
<comment type="caution">
    <text evidence="2">The sequence shown here is derived from an EMBL/GenBank/DDBJ whole genome shotgun (WGS) entry which is preliminary data.</text>
</comment>
<dbReference type="InterPro" id="IPR008621">
    <property type="entry name" value="Cbb3-typ_cyt_oxidase_comp"/>
</dbReference>
<feature type="transmembrane region" description="Helical" evidence="1">
    <location>
        <begin position="6"/>
        <end position="26"/>
    </location>
</feature>
<dbReference type="AlphaFoldDB" id="A0A135I5B2"/>
<dbReference type="CDD" id="cd01324">
    <property type="entry name" value="cbb3_Oxidase_CcoQ"/>
    <property type="match status" value="1"/>
</dbReference>
<evidence type="ECO:0000313" key="3">
    <source>
        <dbReference type="Proteomes" id="UP000070529"/>
    </source>
</evidence>
<dbReference type="Pfam" id="PF05545">
    <property type="entry name" value="FixQ"/>
    <property type="match status" value="1"/>
</dbReference>
<keyword evidence="3" id="KW-1185">Reference proteome</keyword>
<keyword evidence="1" id="KW-1133">Transmembrane helix</keyword>
<evidence type="ECO:0000256" key="1">
    <source>
        <dbReference type="SAM" id="Phobius"/>
    </source>
</evidence>
<reference evidence="2 3" key="1">
    <citation type="submission" date="2015-11" db="EMBL/GenBank/DDBJ databases">
        <title>Genomic Taxonomy of the Vibrionaceae.</title>
        <authorList>
            <person name="Gomez-Gil B."/>
            <person name="Enciso-Ibarra J."/>
        </authorList>
    </citation>
    <scope>NUCLEOTIDE SEQUENCE [LARGE SCALE GENOMIC DNA]</scope>
    <source>
        <strain evidence="2 3">CAIM 912</strain>
    </source>
</reference>
<accession>A0A135I5B2</accession>
<dbReference type="OrthoDB" id="6402501at2"/>
<proteinExistence type="predicted"/>
<dbReference type="EMBL" id="LNTY01000050">
    <property type="protein sequence ID" value="KXF80587.1"/>
    <property type="molecule type" value="Genomic_DNA"/>
</dbReference>
<sequence>MEIASFHSIWTLVLFLAFVGIVLWAYSSRRKKDFDEAANLIFADEEESPKKTGEDNK</sequence>
<dbReference type="STRING" id="294935.ATN88_07910"/>
<organism evidence="2 3">
    <name type="scientific">Enterovibrio coralii</name>
    <dbReference type="NCBI Taxonomy" id="294935"/>
    <lineage>
        <taxon>Bacteria</taxon>
        <taxon>Pseudomonadati</taxon>
        <taxon>Pseudomonadota</taxon>
        <taxon>Gammaproteobacteria</taxon>
        <taxon>Vibrionales</taxon>
        <taxon>Vibrionaceae</taxon>
        <taxon>Enterovibrio</taxon>
    </lineage>
</organism>
<gene>
    <name evidence="2" type="ORF">ATN88_07910</name>
</gene>
<keyword evidence="1" id="KW-0812">Transmembrane</keyword>
<keyword evidence="1" id="KW-0472">Membrane</keyword>
<dbReference type="Proteomes" id="UP000070529">
    <property type="component" value="Unassembled WGS sequence"/>
</dbReference>
<dbReference type="RefSeq" id="WP_067419159.1">
    <property type="nucleotide sequence ID" value="NZ_LNTY01000050.1"/>
</dbReference>